<feature type="coiled-coil region" evidence="1">
    <location>
        <begin position="67"/>
        <end position="94"/>
    </location>
</feature>
<keyword evidence="3" id="KW-1185">Reference proteome</keyword>
<evidence type="ECO:0000256" key="2">
    <source>
        <dbReference type="SAM" id="SignalP"/>
    </source>
</evidence>
<evidence type="ECO:0000313" key="3">
    <source>
        <dbReference type="Proteomes" id="UP000046392"/>
    </source>
</evidence>
<feature type="chain" id="PRO_5005895617" evidence="2">
    <location>
        <begin position="22"/>
        <end position="107"/>
    </location>
</feature>
<name>A0A0N5C985_STREA</name>
<reference evidence="4" key="1">
    <citation type="submission" date="2017-02" db="UniProtKB">
        <authorList>
            <consortium name="WormBaseParasite"/>
        </authorList>
    </citation>
    <scope>IDENTIFICATION</scope>
</reference>
<dbReference type="WBParaSite" id="SPAL_0001446800.1">
    <property type="protein sequence ID" value="SPAL_0001446800.1"/>
    <property type="gene ID" value="SPAL_0001446800"/>
</dbReference>
<sequence>MKSFTFAVVLILFTTLLTSESFEIKRDLTYNNKENALNSPIILNDEDFNDIEKRKTKKQTKKPKKTKKSICQRITSLEKNLAKLKEQLKVYLGDVYSRFRTPSPFAG</sequence>
<keyword evidence="2" id="KW-0732">Signal</keyword>
<accession>A0A0N5C985</accession>
<organism evidence="3 4">
    <name type="scientific">Strongyloides papillosus</name>
    <name type="common">Intestinal threadworm</name>
    <dbReference type="NCBI Taxonomy" id="174720"/>
    <lineage>
        <taxon>Eukaryota</taxon>
        <taxon>Metazoa</taxon>
        <taxon>Ecdysozoa</taxon>
        <taxon>Nematoda</taxon>
        <taxon>Chromadorea</taxon>
        <taxon>Rhabditida</taxon>
        <taxon>Tylenchina</taxon>
        <taxon>Panagrolaimomorpha</taxon>
        <taxon>Strongyloidoidea</taxon>
        <taxon>Strongyloididae</taxon>
        <taxon>Strongyloides</taxon>
    </lineage>
</organism>
<protein>
    <submittedName>
        <fullName evidence="4">Uncharacterized protein</fullName>
    </submittedName>
</protein>
<dbReference type="Proteomes" id="UP000046392">
    <property type="component" value="Unplaced"/>
</dbReference>
<proteinExistence type="predicted"/>
<keyword evidence="1" id="KW-0175">Coiled coil</keyword>
<evidence type="ECO:0000313" key="4">
    <source>
        <dbReference type="WBParaSite" id="SPAL_0001446800.1"/>
    </source>
</evidence>
<evidence type="ECO:0000256" key="1">
    <source>
        <dbReference type="SAM" id="Coils"/>
    </source>
</evidence>
<feature type="signal peptide" evidence="2">
    <location>
        <begin position="1"/>
        <end position="21"/>
    </location>
</feature>
<dbReference type="AlphaFoldDB" id="A0A0N5C985"/>